<protein>
    <submittedName>
        <fullName evidence="1">Uncharacterized protein</fullName>
    </submittedName>
</protein>
<comment type="caution">
    <text evidence="1">The sequence shown here is derived from an EMBL/GenBank/DDBJ whole genome shotgun (WGS) entry which is preliminary data.</text>
</comment>
<name>A0ACC3A0R1_9EURO</name>
<accession>A0ACC3A0R1</accession>
<dbReference type="Proteomes" id="UP001172386">
    <property type="component" value="Unassembled WGS sequence"/>
</dbReference>
<dbReference type="EMBL" id="JAPDRQ010000156">
    <property type="protein sequence ID" value="KAJ9653393.1"/>
    <property type="molecule type" value="Genomic_DNA"/>
</dbReference>
<proteinExistence type="predicted"/>
<evidence type="ECO:0000313" key="1">
    <source>
        <dbReference type="EMBL" id="KAJ9653393.1"/>
    </source>
</evidence>
<organism evidence="1 2">
    <name type="scientific">Neophaeococcomyces mojaviensis</name>
    <dbReference type="NCBI Taxonomy" id="3383035"/>
    <lineage>
        <taxon>Eukaryota</taxon>
        <taxon>Fungi</taxon>
        <taxon>Dikarya</taxon>
        <taxon>Ascomycota</taxon>
        <taxon>Pezizomycotina</taxon>
        <taxon>Eurotiomycetes</taxon>
        <taxon>Chaetothyriomycetidae</taxon>
        <taxon>Chaetothyriales</taxon>
        <taxon>Chaetothyriales incertae sedis</taxon>
        <taxon>Neophaeococcomyces</taxon>
    </lineage>
</organism>
<evidence type="ECO:0000313" key="2">
    <source>
        <dbReference type="Proteomes" id="UP001172386"/>
    </source>
</evidence>
<keyword evidence="2" id="KW-1185">Reference proteome</keyword>
<sequence length="639" mass="70512">MVSSSRTSEYVVVPDADKRNGVTATTAEVEMDDLSSNERRHVVSDTDSAHSWQPGFWRQFPWLGLGCLLGSLLLTFAALGVLLASNGKAVSQWSKTIAPNVILSLLTSGASVCIALAVSEGICIAWWRRSLRGASIEELHHSWSFGSSFGSILFGYRFFNICALAALVTKFTIIDAVLFQRSTTTYVALGPKGSVGISTYPTKYLPTTGDLNDYANDTRILAHGFTYDVATWVNSAVGSVYSTYGFVECEGICFVEVPVPGYMVTCSNTTQLVDPIAAAIARQNDSAKEVKSQFNLFDVNFNINFEHKNSSYHWIGMNLTSYTMLDLDPSDPKARCPGELVTQTCELRPALLSYPIYMQFTNITSKGRNNHLSKIDVYIGDFDDTNGTYVGLSPFDYDHKQIPGFKFLNWTTFSSVAPGPLSETINGGIMAALRNQYKSRAYITTSSLGGDNWTLSTENQLAGIHEDSPLLTGYEAADWYCPYSYINPIDTIVSGLNTLTFITADDLWNRKAYTDSTDVWNDTRIEAYINDNVEYVQALQYKSEVHYSTNIAYMVAAVVSSFVCVACVLPAFWGWWELGRKVTLNPIEVANAFQAPVLAAVHSGTGHADDVIKAAGGQMVRYEEVYDEKCGKKYTFVVR</sequence>
<gene>
    <name evidence="1" type="ORF">H2198_007433</name>
</gene>
<reference evidence="1" key="1">
    <citation type="submission" date="2022-10" db="EMBL/GenBank/DDBJ databases">
        <title>Culturing micro-colonial fungi from biological soil crusts in the Mojave desert and describing Neophaeococcomyces mojavensis, and introducing the new genera and species Taxawa tesnikishii.</title>
        <authorList>
            <person name="Kurbessoian T."/>
            <person name="Stajich J.E."/>
        </authorList>
    </citation>
    <scope>NUCLEOTIDE SEQUENCE</scope>
    <source>
        <strain evidence="1">JES_112</strain>
    </source>
</reference>